<evidence type="ECO:0000256" key="1">
    <source>
        <dbReference type="ARBA" id="ARBA00023002"/>
    </source>
</evidence>
<dbReference type="PANTHER" id="PTHR13847">
    <property type="entry name" value="SARCOSINE DEHYDROGENASE-RELATED"/>
    <property type="match status" value="1"/>
</dbReference>
<dbReference type="GO" id="GO:0005737">
    <property type="term" value="C:cytoplasm"/>
    <property type="evidence" value="ECO:0007669"/>
    <property type="project" value="TreeGrafter"/>
</dbReference>
<evidence type="ECO:0000313" key="3">
    <source>
        <dbReference type="EMBL" id="PXW80477.1"/>
    </source>
</evidence>
<comment type="caution">
    <text evidence="3">The sequence shown here is derived from an EMBL/GenBank/DDBJ whole genome shotgun (WGS) entry which is preliminary data.</text>
</comment>
<dbReference type="AlphaFoldDB" id="A0A2V3VFF4"/>
<evidence type="ECO:0000259" key="2">
    <source>
        <dbReference type="Pfam" id="PF01266"/>
    </source>
</evidence>
<dbReference type="InterPro" id="IPR006076">
    <property type="entry name" value="FAD-dep_OxRdtase"/>
</dbReference>
<dbReference type="Gene3D" id="3.30.9.10">
    <property type="entry name" value="D-Amino Acid Oxidase, subunit A, domain 2"/>
    <property type="match status" value="1"/>
</dbReference>
<keyword evidence="4" id="KW-1185">Reference proteome</keyword>
<accession>A0A2V3VFF4</accession>
<protein>
    <submittedName>
        <fullName evidence="3">Glycine/D-amino acid oxidase-like deaminating enzyme</fullName>
    </submittedName>
</protein>
<proteinExistence type="predicted"/>
<name>A0A2V3VFF4_9BACI</name>
<dbReference type="PANTHER" id="PTHR13847:SF287">
    <property type="entry name" value="FAD-DEPENDENT OXIDOREDUCTASE DOMAIN-CONTAINING PROTEIN 1"/>
    <property type="match status" value="1"/>
</dbReference>
<dbReference type="GO" id="GO:0032981">
    <property type="term" value="P:mitochondrial respiratory chain complex I assembly"/>
    <property type="evidence" value="ECO:0007669"/>
    <property type="project" value="TreeGrafter"/>
</dbReference>
<organism evidence="3 4">
    <name type="scientific">Pseudogracilibacillus auburnensis</name>
    <dbReference type="NCBI Taxonomy" id="1494959"/>
    <lineage>
        <taxon>Bacteria</taxon>
        <taxon>Bacillati</taxon>
        <taxon>Bacillota</taxon>
        <taxon>Bacilli</taxon>
        <taxon>Bacillales</taxon>
        <taxon>Bacillaceae</taxon>
        <taxon>Pseudogracilibacillus</taxon>
    </lineage>
</organism>
<dbReference type="SUPFAM" id="SSF51905">
    <property type="entry name" value="FAD/NAD(P)-binding domain"/>
    <property type="match status" value="1"/>
</dbReference>
<dbReference type="RefSeq" id="WP_110397552.1">
    <property type="nucleotide sequence ID" value="NZ_JADIJL010000039.1"/>
</dbReference>
<dbReference type="OrthoDB" id="9794226at2"/>
<dbReference type="Proteomes" id="UP000247978">
    <property type="component" value="Unassembled WGS sequence"/>
</dbReference>
<dbReference type="InterPro" id="IPR036188">
    <property type="entry name" value="FAD/NAD-bd_sf"/>
</dbReference>
<keyword evidence="1" id="KW-0560">Oxidoreductase</keyword>
<evidence type="ECO:0000313" key="4">
    <source>
        <dbReference type="Proteomes" id="UP000247978"/>
    </source>
</evidence>
<dbReference type="EMBL" id="QJJQ01000026">
    <property type="protein sequence ID" value="PXW80477.1"/>
    <property type="molecule type" value="Genomic_DNA"/>
</dbReference>
<gene>
    <name evidence="3" type="ORF">DFR56_1262</name>
</gene>
<feature type="domain" description="FAD dependent oxidoreductase" evidence="2">
    <location>
        <begin position="7"/>
        <end position="359"/>
    </location>
</feature>
<sequence>MAKKSADIIIVGGGVIGSSIAYHLLNDEFDGEIIVFEKDQMYEYSSTPRSAGGIRQLFTTDVNIQIGKYGVQKYLAFPEEMAVDDQLAEIDFQQHGYLFLSSDDTGLKRLEKLAKLQQKYDVNSEVVSKNDLLQIIPELNVQDISGGLYSNEDGYLDPYSVMQGYAKKAKSLGATYMYEEVQEVVKENQNVIGIKLVNGDMYHSSIIINCAGPWAPALSETVGLPIPVVPLKRQIIQFNYAVPLKKRLPLTVDPTGVYFRHEGNSVISGYSEDVRPGIDFRWRRSFFMEYLWPTLANRIPNFERAKIQSGWAGIYSHNTEDQNAIIGEHPELHGYYLAVGFSGHGMQQAPAVGKALSELIRTGKYATIDFTPLRFERFAEGKLVIEEAII</sequence>
<dbReference type="GO" id="GO:0016491">
    <property type="term" value="F:oxidoreductase activity"/>
    <property type="evidence" value="ECO:0007669"/>
    <property type="project" value="UniProtKB-KW"/>
</dbReference>
<dbReference type="Gene3D" id="3.50.50.60">
    <property type="entry name" value="FAD/NAD(P)-binding domain"/>
    <property type="match status" value="1"/>
</dbReference>
<dbReference type="Pfam" id="PF01266">
    <property type="entry name" value="DAO"/>
    <property type="match status" value="1"/>
</dbReference>
<reference evidence="3 4" key="1">
    <citation type="submission" date="2018-05" db="EMBL/GenBank/DDBJ databases">
        <title>Genomic Encyclopedia of Type Strains, Phase IV (KMG-IV): sequencing the most valuable type-strain genomes for metagenomic binning, comparative biology and taxonomic classification.</title>
        <authorList>
            <person name="Goeker M."/>
        </authorList>
    </citation>
    <scope>NUCLEOTIDE SEQUENCE [LARGE SCALE GENOMIC DNA]</scope>
    <source>
        <strain evidence="3 4">DSM 28556</strain>
    </source>
</reference>